<dbReference type="GO" id="GO:0016811">
    <property type="term" value="F:hydrolase activity, acting on carbon-nitrogen (but not peptide) bonds, in linear amides"/>
    <property type="evidence" value="ECO:0007669"/>
    <property type="project" value="TreeGrafter"/>
</dbReference>
<name>A0A1V6C6T6_UNCT6</name>
<dbReference type="EC" id="3.5.5.7" evidence="3"/>
<reference evidence="3" key="1">
    <citation type="submission" date="2017-02" db="EMBL/GenBank/DDBJ databases">
        <title>Delving into the versatile metabolic prowess of the omnipresent phylum Bacteroidetes.</title>
        <authorList>
            <person name="Nobu M.K."/>
            <person name="Mei R."/>
            <person name="Narihiro T."/>
            <person name="Kuroda K."/>
            <person name="Liu W.-T."/>
        </authorList>
    </citation>
    <scope>NUCLEOTIDE SEQUENCE</scope>
    <source>
        <strain evidence="3">ADurb.Bin131</strain>
    </source>
</reference>
<dbReference type="GO" id="GO:0018762">
    <property type="term" value="F:aliphatic nitrilase activity"/>
    <property type="evidence" value="ECO:0007669"/>
    <property type="project" value="UniProtKB-EC"/>
</dbReference>
<dbReference type="SUPFAM" id="SSF56317">
    <property type="entry name" value="Carbon-nitrogen hydrolase"/>
    <property type="match status" value="1"/>
</dbReference>
<sequence length="330" mass="38111">MIQKNIQKISPFDNIRADCSLMFHRYKVAAVNFVPEKWNKASNAEKLEWFFSQASKQKCKIVVAPEGILEGYIFSDVMWHRKRINAFFDIAEPINGRCIKHFQSLAKKLKISLCFGFAQRKNDEIFNSAIFIDFNGKICGIYNKLSEGTHPEWKFLRQGNKIRAFDTPFGRCGILICSDRWYPIISRTLVLDGAQFILIPTYGSKNKAQNRAVIARSRENGVPIIQANVGMNLIVNKGEIEEYIFGGNEITTGFIDIPVQPSRKAVRACEKEFLKSQKKIQTNFYNTISKRLKKNKPTKDEQKHFISDGLFEKLKKSRWGENLIKWKPEN</sequence>
<dbReference type="Gene3D" id="3.60.110.10">
    <property type="entry name" value="Carbon-nitrogen hydrolase"/>
    <property type="match status" value="1"/>
</dbReference>
<evidence type="ECO:0000313" key="3">
    <source>
        <dbReference type="EMBL" id="OQB72638.1"/>
    </source>
</evidence>
<dbReference type="InterPro" id="IPR003010">
    <property type="entry name" value="C-N_Hydrolase"/>
</dbReference>
<protein>
    <submittedName>
        <fullName evidence="3">Aliphatic nitrilase</fullName>
        <ecNumber evidence="3">3.5.5.7</ecNumber>
    </submittedName>
</protein>
<organism evidence="3">
    <name type="scientific">candidate division TA06 bacterium ADurb.Bin131</name>
    <dbReference type="NCBI Taxonomy" id="1852827"/>
    <lineage>
        <taxon>Bacteria</taxon>
        <taxon>Bacteria division TA06</taxon>
    </lineage>
</organism>
<comment type="caution">
    <text evidence="3">The sequence shown here is derived from an EMBL/GenBank/DDBJ whole genome shotgun (WGS) entry which is preliminary data.</text>
</comment>
<evidence type="ECO:0000259" key="2">
    <source>
        <dbReference type="PROSITE" id="PS50263"/>
    </source>
</evidence>
<gene>
    <name evidence="3" type="primary">nitA</name>
    <name evidence="3" type="ORF">BWX89_01255</name>
</gene>
<dbReference type="Pfam" id="PF00795">
    <property type="entry name" value="CN_hydrolase"/>
    <property type="match status" value="1"/>
</dbReference>
<dbReference type="PANTHER" id="PTHR43674:SF2">
    <property type="entry name" value="BETA-UREIDOPROPIONASE"/>
    <property type="match status" value="1"/>
</dbReference>
<dbReference type="AlphaFoldDB" id="A0A1V6C6T6"/>
<keyword evidence="1 3" id="KW-0378">Hydrolase</keyword>
<dbReference type="PROSITE" id="PS50263">
    <property type="entry name" value="CN_HYDROLASE"/>
    <property type="match status" value="1"/>
</dbReference>
<dbReference type="InterPro" id="IPR050345">
    <property type="entry name" value="Aliph_Amidase/BUP"/>
</dbReference>
<dbReference type="PANTHER" id="PTHR43674">
    <property type="entry name" value="NITRILASE C965.09-RELATED"/>
    <property type="match status" value="1"/>
</dbReference>
<dbReference type="CDD" id="cd07197">
    <property type="entry name" value="nitrilase"/>
    <property type="match status" value="1"/>
</dbReference>
<accession>A0A1V6C6T6</accession>
<dbReference type="Proteomes" id="UP000485562">
    <property type="component" value="Unassembled WGS sequence"/>
</dbReference>
<evidence type="ECO:0000256" key="1">
    <source>
        <dbReference type="ARBA" id="ARBA00022801"/>
    </source>
</evidence>
<dbReference type="EMBL" id="MWDQ01000119">
    <property type="protein sequence ID" value="OQB72638.1"/>
    <property type="molecule type" value="Genomic_DNA"/>
</dbReference>
<feature type="domain" description="CN hydrolase" evidence="2">
    <location>
        <begin position="26"/>
        <end position="282"/>
    </location>
</feature>
<proteinExistence type="predicted"/>
<dbReference type="InterPro" id="IPR036526">
    <property type="entry name" value="C-N_Hydrolase_sf"/>
</dbReference>